<sequence length="158" mass="17403">MGADFFNDQVSISLFVVGFLWLAGLTIISWQFIAIFKKLKGTTGKDLKNILEETLKEVETSSKNLKAVEARLEKIEKILPSVIQKVGLVRFNPYKEVGGDLSFALSLLDEKDSGVIISSLHSRESSRIYAKPVVGGEGGAYPLSEEEKEAIKIAKRVS</sequence>
<proteinExistence type="predicted"/>
<reference evidence="3 4" key="1">
    <citation type="journal article" date="2016" name="Nat. Commun.">
        <title>Thousands of microbial genomes shed light on interconnected biogeochemical processes in an aquifer system.</title>
        <authorList>
            <person name="Anantharaman K."/>
            <person name="Brown C.T."/>
            <person name="Hug L.A."/>
            <person name="Sharon I."/>
            <person name="Castelle C.J."/>
            <person name="Probst A.J."/>
            <person name="Thomas B.C."/>
            <person name="Singh A."/>
            <person name="Wilkins M.J."/>
            <person name="Karaoz U."/>
            <person name="Brodie E.L."/>
            <person name="Williams K.H."/>
            <person name="Hubbard S.S."/>
            <person name="Banfield J.F."/>
        </authorList>
    </citation>
    <scope>NUCLEOTIDE SEQUENCE [LARGE SCALE GENOMIC DNA]</scope>
</reference>
<protein>
    <recommendedName>
        <fullName evidence="5">DUF4446 domain-containing protein</fullName>
    </recommendedName>
</protein>
<feature type="transmembrane region" description="Helical" evidence="2">
    <location>
        <begin position="12"/>
        <end position="36"/>
    </location>
</feature>
<dbReference type="Pfam" id="PF14584">
    <property type="entry name" value="DUF4446"/>
    <property type="match status" value="1"/>
</dbReference>
<evidence type="ECO:0000256" key="2">
    <source>
        <dbReference type="SAM" id="Phobius"/>
    </source>
</evidence>
<gene>
    <name evidence="3" type="ORF">A2Y57_02930</name>
</gene>
<evidence type="ECO:0000313" key="4">
    <source>
        <dbReference type="Proteomes" id="UP000177103"/>
    </source>
</evidence>
<keyword evidence="2" id="KW-0812">Transmembrane</keyword>
<dbReference type="AlphaFoldDB" id="A0A1G1W567"/>
<keyword evidence="2" id="KW-1133">Transmembrane helix</keyword>
<evidence type="ECO:0008006" key="5">
    <source>
        <dbReference type="Google" id="ProtNLM"/>
    </source>
</evidence>
<name>A0A1G1W567_9BACT</name>
<accession>A0A1G1W567</accession>
<dbReference type="InterPro" id="IPR027981">
    <property type="entry name" value="DUF4446"/>
</dbReference>
<evidence type="ECO:0000256" key="1">
    <source>
        <dbReference type="SAM" id="Coils"/>
    </source>
</evidence>
<comment type="caution">
    <text evidence="3">The sequence shown here is derived from an EMBL/GenBank/DDBJ whole genome shotgun (WGS) entry which is preliminary data.</text>
</comment>
<keyword evidence="1" id="KW-0175">Coiled coil</keyword>
<dbReference type="Proteomes" id="UP000177103">
    <property type="component" value="Unassembled WGS sequence"/>
</dbReference>
<evidence type="ECO:0000313" key="3">
    <source>
        <dbReference type="EMBL" id="OGY22836.1"/>
    </source>
</evidence>
<feature type="coiled-coil region" evidence="1">
    <location>
        <begin position="48"/>
        <end position="78"/>
    </location>
</feature>
<keyword evidence="2" id="KW-0472">Membrane</keyword>
<organism evidence="3 4">
    <name type="scientific">Candidatus Woykebacteria bacterium RBG_13_40_7b</name>
    <dbReference type="NCBI Taxonomy" id="1802594"/>
    <lineage>
        <taxon>Bacteria</taxon>
        <taxon>Candidatus Woykeibacteriota</taxon>
    </lineage>
</organism>
<dbReference type="EMBL" id="MHCQ01000050">
    <property type="protein sequence ID" value="OGY22836.1"/>
    <property type="molecule type" value="Genomic_DNA"/>
</dbReference>